<dbReference type="SMART" id="SM00487">
    <property type="entry name" value="DEXDc"/>
    <property type="match status" value="1"/>
</dbReference>
<feature type="compositionally biased region" description="Basic and acidic residues" evidence="18">
    <location>
        <begin position="743"/>
        <end position="756"/>
    </location>
</feature>
<dbReference type="Pfam" id="PF00176">
    <property type="entry name" value="SNF2-rel_dom"/>
    <property type="match status" value="1"/>
</dbReference>
<dbReference type="STRING" id="2018661.A0A2A2KHD7"/>
<evidence type="ECO:0000313" key="21">
    <source>
        <dbReference type="EMBL" id="PAV73280.1"/>
    </source>
</evidence>
<feature type="domain" description="Helicase ATP-binding" evidence="19">
    <location>
        <begin position="229"/>
        <end position="406"/>
    </location>
</feature>
<evidence type="ECO:0000256" key="18">
    <source>
        <dbReference type="SAM" id="MobiDB-lite"/>
    </source>
</evidence>
<keyword evidence="6" id="KW-0547">Nucleotide-binding</keyword>
<evidence type="ECO:0000256" key="6">
    <source>
        <dbReference type="ARBA" id="ARBA00022741"/>
    </source>
</evidence>
<evidence type="ECO:0000259" key="19">
    <source>
        <dbReference type="PROSITE" id="PS51192"/>
    </source>
</evidence>
<evidence type="ECO:0000256" key="13">
    <source>
        <dbReference type="ARBA" id="ARBA00023204"/>
    </source>
</evidence>
<keyword evidence="7" id="KW-0227">DNA damage</keyword>
<feature type="region of interest" description="Disordered" evidence="18">
    <location>
        <begin position="1072"/>
        <end position="1101"/>
    </location>
</feature>
<evidence type="ECO:0000256" key="10">
    <source>
        <dbReference type="ARBA" id="ARBA00022806"/>
    </source>
</evidence>
<comment type="subcellular location">
    <subcellularLocation>
        <location evidence="1">Nucleus</location>
    </subcellularLocation>
</comment>
<keyword evidence="13" id="KW-0234">DNA repair</keyword>
<evidence type="ECO:0000256" key="3">
    <source>
        <dbReference type="ARBA" id="ARBA00011467"/>
    </source>
</evidence>
<keyword evidence="8" id="KW-0498">Mitosis</keyword>
<comment type="subunit">
    <text evidence="3">Interacts (via N-terminus) with spn-A/Rad51.</text>
</comment>
<feature type="compositionally biased region" description="Basic and acidic residues" evidence="18">
    <location>
        <begin position="155"/>
        <end position="165"/>
    </location>
</feature>
<feature type="domain" description="Helicase C-terminal" evidence="20">
    <location>
        <begin position="554"/>
        <end position="713"/>
    </location>
</feature>
<dbReference type="Pfam" id="PF00271">
    <property type="entry name" value="Helicase_C"/>
    <property type="match status" value="1"/>
</dbReference>
<evidence type="ECO:0000256" key="17">
    <source>
        <dbReference type="ARBA" id="ARBA00029956"/>
    </source>
</evidence>
<feature type="region of interest" description="Disordered" evidence="18">
    <location>
        <begin position="989"/>
        <end position="1058"/>
    </location>
</feature>
<evidence type="ECO:0000256" key="8">
    <source>
        <dbReference type="ARBA" id="ARBA00022776"/>
    </source>
</evidence>
<feature type="compositionally biased region" description="Basic and acidic residues" evidence="18">
    <location>
        <begin position="804"/>
        <end position="832"/>
    </location>
</feature>
<keyword evidence="12" id="KW-0238">DNA-binding</keyword>
<evidence type="ECO:0000256" key="7">
    <source>
        <dbReference type="ARBA" id="ARBA00022763"/>
    </source>
</evidence>
<keyword evidence="5" id="KW-0132">Cell division</keyword>
<evidence type="ECO:0000256" key="11">
    <source>
        <dbReference type="ARBA" id="ARBA00022840"/>
    </source>
</evidence>
<sequence>MSQGEEDANELLELSGQVSVVSNDQLQREVIAAINTGLNEHQGGASGENEENADDAQPPQSDRIGDLLDIPEAIRLGLKNPFEMEKSDDDSGSTSWESTDVENDDDEYLPSDVEPSSVKKKPVKLAKRKSSSSFKGDSEDEENEPRKSAKKVKPTKSDQELKPFVDDGNDSDFERRMEKVTSDMQAHTSKDAFVDEGEGCRSLKHGLNLNISVWNRLYKYQKTGIRWLAELDHQSVGGILADEMGLGKTVQIIALLRTLDESQKPNESLGLTGLGPCLIVCPATLMQQWVREVHKWMPNCRIAVLHSAGSFKGSKSKLIAKMAVNRRGGSILVTSYTTFTVEKKNLVKKDWHYVILDEGHKIRNPDAQATLALKDVRTPHRIILSGSPMQNNLKELWSLLDFVYPGRLGSLKTFTEKFCIPITQGGYANATKIQATTAYKCAIVLRDAINPFILRRLKKDVQQVLELPEKNEQVLFCEITSEQRRLYQEYLNSRECARILSGNIEPFVGLIALRKLCNHPDLVTGGPNLHGNYDVIENPQMDFGWPERSGKMIVVKHLLKLWHKGGHKVLLFSQSMQMLNIMEKMIIFENYSYLRMDGSTAIGKRQQLVQTFNQDEGIFLFLLTTRVGGLGVNLTGANKVIIFDPDWNPSTDAQARERSWRIGQNRAVTIYRLLSTGTIEEKIYHRQIFKQFLANRVLKDPKQRQFFKTNDLHELFTLVDAKHVGTETGAIFAGETKEINKDNYFDAHEKQREKSRKERKKKKETKAKKSKSKEKIQEKPEEMSRIVELEDGEIASEPQSMEDGELRSERVDRSGPEPRDELPEHKHADHQSEQAAENDVLEIEQLDRLESSNGDDILDEESTMDVPEITEERRQQLREMARKLAARLAEGNQKGEEKPKKSKRKKENLLDGEWEIPYLRKQKEAKKNDEEEEKGREKVNKKATDDYVLGRLLETTGVVRSVMRHDDLIGEKPAYDLIEKEAENVAKAAAESIRRRPKRPNFFETFRAGYGQSTSSVSSSGMQNLNDGKNEEEKNGKKRKRSTDEEEDEQMFNGKKEKTDFLTAIRKRKLKHLESTTSAENPNQEEEPGPSNISQPFASVPKKFEKLAKEIQDFMGKRGGQAHTDQIVEAFKTKIAATDQPHFRAILKQICTFEKARKKWILKPTF</sequence>
<gene>
    <name evidence="21" type="ORF">WR25_14338</name>
</gene>
<dbReference type="InterPro" id="IPR058951">
    <property type="entry name" value="WHD_Rad26_CSB-like"/>
</dbReference>
<keyword evidence="15" id="KW-0131">Cell cycle</keyword>
<protein>
    <recommendedName>
        <fullName evidence="4">DNA repair and recombination protein RAD54-like</fullName>
    </recommendedName>
    <alternativeName>
        <fullName evidence="17">Protein okra</fullName>
    </alternativeName>
</protein>
<dbReference type="InterPro" id="IPR050496">
    <property type="entry name" value="SNF2_RAD54_helicase_repair"/>
</dbReference>
<evidence type="ECO:0000256" key="4">
    <source>
        <dbReference type="ARBA" id="ARBA00015341"/>
    </source>
</evidence>
<dbReference type="PANTHER" id="PTHR45629">
    <property type="entry name" value="SNF2/RAD54 FAMILY MEMBER"/>
    <property type="match status" value="1"/>
</dbReference>
<reference evidence="21 22" key="1">
    <citation type="journal article" date="2017" name="Curr. Biol.">
        <title>Genome architecture and evolution of a unichromosomal asexual nematode.</title>
        <authorList>
            <person name="Fradin H."/>
            <person name="Zegar C."/>
            <person name="Gutwein M."/>
            <person name="Lucas J."/>
            <person name="Kovtun M."/>
            <person name="Corcoran D."/>
            <person name="Baugh L.R."/>
            <person name="Kiontke K."/>
            <person name="Gunsalus K."/>
            <person name="Fitch D.H."/>
            <person name="Piano F."/>
        </authorList>
    </citation>
    <scope>NUCLEOTIDE SEQUENCE [LARGE SCALE GENOMIC DNA]</scope>
    <source>
        <strain evidence="21">PF1309</strain>
    </source>
</reference>
<evidence type="ECO:0000256" key="12">
    <source>
        <dbReference type="ARBA" id="ARBA00023125"/>
    </source>
</evidence>
<evidence type="ECO:0000259" key="20">
    <source>
        <dbReference type="PROSITE" id="PS51194"/>
    </source>
</evidence>
<feature type="compositionally biased region" description="Acidic residues" evidence="18">
    <location>
        <begin position="99"/>
        <end position="109"/>
    </location>
</feature>
<evidence type="ECO:0000313" key="22">
    <source>
        <dbReference type="Proteomes" id="UP000218231"/>
    </source>
</evidence>
<dbReference type="SUPFAM" id="SSF52540">
    <property type="entry name" value="P-loop containing nucleoside triphosphate hydrolases"/>
    <property type="match status" value="2"/>
</dbReference>
<comment type="similarity">
    <text evidence="2">Belongs to the SNF2/RAD54 helicase family.</text>
</comment>
<accession>A0A2A2KHD7</accession>
<dbReference type="SMART" id="SM00490">
    <property type="entry name" value="HELICc"/>
    <property type="match status" value="1"/>
</dbReference>
<dbReference type="InterPro" id="IPR027417">
    <property type="entry name" value="P-loop_NTPase"/>
</dbReference>
<dbReference type="GO" id="GO:0006283">
    <property type="term" value="P:transcription-coupled nucleotide-excision repair"/>
    <property type="evidence" value="ECO:0007669"/>
    <property type="project" value="TreeGrafter"/>
</dbReference>
<feature type="compositionally biased region" description="Basic and acidic residues" evidence="18">
    <location>
        <begin position="773"/>
        <end position="788"/>
    </location>
</feature>
<dbReference type="InterPro" id="IPR038718">
    <property type="entry name" value="SNF2-like_sf"/>
</dbReference>
<keyword evidence="14" id="KW-0539">Nucleus</keyword>
<keyword evidence="11" id="KW-0067">ATP-binding</keyword>
<dbReference type="EMBL" id="LIAE01008638">
    <property type="protein sequence ID" value="PAV73280.1"/>
    <property type="molecule type" value="Genomic_DNA"/>
</dbReference>
<evidence type="ECO:0000256" key="9">
    <source>
        <dbReference type="ARBA" id="ARBA00022801"/>
    </source>
</evidence>
<feature type="compositionally biased region" description="Basic residues" evidence="18">
    <location>
        <begin position="118"/>
        <end position="130"/>
    </location>
</feature>
<dbReference type="GO" id="GO:0005634">
    <property type="term" value="C:nucleus"/>
    <property type="evidence" value="ECO:0007669"/>
    <property type="project" value="TreeGrafter"/>
</dbReference>
<dbReference type="PROSITE" id="PS51192">
    <property type="entry name" value="HELICASE_ATP_BIND_1"/>
    <property type="match status" value="1"/>
</dbReference>
<dbReference type="Proteomes" id="UP000218231">
    <property type="component" value="Unassembled WGS sequence"/>
</dbReference>
<dbReference type="OrthoDB" id="448448at2759"/>
<feature type="region of interest" description="Disordered" evidence="18">
    <location>
        <begin position="37"/>
        <end position="171"/>
    </location>
</feature>
<dbReference type="Gene3D" id="3.40.50.300">
    <property type="entry name" value="P-loop containing nucleotide triphosphate hydrolases"/>
    <property type="match status" value="1"/>
</dbReference>
<evidence type="ECO:0000256" key="15">
    <source>
        <dbReference type="ARBA" id="ARBA00023306"/>
    </source>
</evidence>
<keyword evidence="22" id="KW-1185">Reference proteome</keyword>
<dbReference type="Pfam" id="PF25875">
    <property type="entry name" value="WHD_Rad26_CSB"/>
    <property type="match status" value="1"/>
</dbReference>
<dbReference type="GO" id="GO:0016787">
    <property type="term" value="F:hydrolase activity"/>
    <property type="evidence" value="ECO:0007669"/>
    <property type="project" value="UniProtKB-KW"/>
</dbReference>
<dbReference type="Gene3D" id="3.40.50.10810">
    <property type="entry name" value="Tandem AAA-ATPase domain"/>
    <property type="match status" value="1"/>
</dbReference>
<feature type="compositionally biased region" description="Basic residues" evidence="18">
    <location>
        <begin position="757"/>
        <end position="772"/>
    </location>
</feature>
<dbReference type="CDD" id="cd18793">
    <property type="entry name" value="SF2_C_SNF"/>
    <property type="match status" value="1"/>
</dbReference>
<keyword evidence="9" id="KW-0378">Hydrolase</keyword>
<dbReference type="InterPro" id="IPR049730">
    <property type="entry name" value="SNF2/RAD54-like_C"/>
</dbReference>
<dbReference type="AlphaFoldDB" id="A0A2A2KHD7"/>
<dbReference type="InterPro" id="IPR001650">
    <property type="entry name" value="Helicase_C-like"/>
</dbReference>
<dbReference type="CDD" id="cd18000">
    <property type="entry name" value="DEXHc_ERCC6"/>
    <property type="match status" value="1"/>
</dbReference>
<evidence type="ECO:0000256" key="1">
    <source>
        <dbReference type="ARBA" id="ARBA00004123"/>
    </source>
</evidence>
<dbReference type="CDD" id="cd22254">
    <property type="entry name" value="CSB_WHD"/>
    <property type="match status" value="1"/>
</dbReference>
<evidence type="ECO:0000256" key="5">
    <source>
        <dbReference type="ARBA" id="ARBA00022618"/>
    </source>
</evidence>
<keyword evidence="10" id="KW-0347">Helicase</keyword>
<organism evidence="21 22">
    <name type="scientific">Diploscapter pachys</name>
    <dbReference type="NCBI Taxonomy" id="2018661"/>
    <lineage>
        <taxon>Eukaryota</taxon>
        <taxon>Metazoa</taxon>
        <taxon>Ecdysozoa</taxon>
        <taxon>Nematoda</taxon>
        <taxon>Chromadorea</taxon>
        <taxon>Rhabditida</taxon>
        <taxon>Rhabditina</taxon>
        <taxon>Rhabditomorpha</taxon>
        <taxon>Rhabditoidea</taxon>
        <taxon>Rhabditidae</taxon>
        <taxon>Diploscapter</taxon>
    </lineage>
</organism>
<name>A0A2A2KHD7_9BILA</name>
<proteinExistence type="inferred from homology"/>
<evidence type="ECO:0000256" key="2">
    <source>
        <dbReference type="ARBA" id="ARBA00007025"/>
    </source>
</evidence>
<dbReference type="InterPro" id="IPR014001">
    <property type="entry name" value="Helicase_ATP-bd"/>
</dbReference>
<feature type="region of interest" description="Disordered" evidence="18">
    <location>
        <begin position="743"/>
        <end position="940"/>
    </location>
</feature>
<evidence type="ECO:0000256" key="14">
    <source>
        <dbReference type="ARBA" id="ARBA00023242"/>
    </source>
</evidence>
<dbReference type="GO" id="GO:0051301">
    <property type="term" value="P:cell division"/>
    <property type="evidence" value="ECO:0007669"/>
    <property type="project" value="UniProtKB-KW"/>
</dbReference>
<dbReference type="FunFam" id="3.40.50.10810:FF:000150">
    <property type="entry name" value="Helicase, putative"/>
    <property type="match status" value="1"/>
</dbReference>
<comment type="function">
    <text evidence="16">Involved in mitotic DNA repair and meiotic recombination. Functions in the recombinational DNA repair pathway. Essential for interhomolog gene conversion (GC), but may have a less important role in intersister GC than spn-A/Rad51. In the presence of DNA, spn-A/Rad51 enhances the ATPase activity of okr/Rad54.</text>
</comment>
<comment type="caution">
    <text evidence="21">The sequence shown here is derived from an EMBL/GenBank/DDBJ whole genome shotgun (WGS) entry which is preliminary data.</text>
</comment>
<feature type="compositionally biased region" description="Basic and acidic residues" evidence="18">
    <location>
        <begin position="921"/>
        <end position="940"/>
    </location>
</feature>
<dbReference type="InterPro" id="IPR000330">
    <property type="entry name" value="SNF2_N"/>
</dbReference>
<dbReference type="PANTHER" id="PTHR45629:SF7">
    <property type="entry name" value="DNA EXCISION REPAIR PROTEIN ERCC-6-RELATED"/>
    <property type="match status" value="1"/>
</dbReference>
<evidence type="ECO:0000256" key="16">
    <source>
        <dbReference type="ARBA" id="ARBA00024776"/>
    </source>
</evidence>
<dbReference type="PROSITE" id="PS51194">
    <property type="entry name" value="HELICASE_CTER"/>
    <property type="match status" value="1"/>
</dbReference>
<dbReference type="GO" id="GO:0005524">
    <property type="term" value="F:ATP binding"/>
    <property type="evidence" value="ECO:0007669"/>
    <property type="project" value="InterPro"/>
</dbReference>
<dbReference type="GO" id="GO:0008094">
    <property type="term" value="F:ATP-dependent activity, acting on DNA"/>
    <property type="evidence" value="ECO:0007669"/>
    <property type="project" value="TreeGrafter"/>
</dbReference>
<feature type="compositionally biased region" description="Basic and acidic residues" evidence="18">
    <location>
        <begin position="870"/>
        <end position="882"/>
    </location>
</feature>